<dbReference type="InterPro" id="IPR036875">
    <property type="entry name" value="Znf_CCHC_sf"/>
</dbReference>
<dbReference type="AlphaFoldDB" id="A0A653DCE4"/>
<reference evidence="2 3" key="1">
    <citation type="submission" date="2019-01" db="EMBL/GenBank/DDBJ databases">
        <authorList>
            <person name="Sayadi A."/>
        </authorList>
    </citation>
    <scope>NUCLEOTIDE SEQUENCE [LARGE SCALE GENOMIC DNA]</scope>
</reference>
<dbReference type="InterPro" id="IPR024650">
    <property type="entry name" value="Peptidase_A2B"/>
</dbReference>
<dbReference type="Pfam" id="PF12384">
    <property type="entry name" value="Peptidase_A2B"/>
    <property type="match status" value="1"/>
</dbReference>
<dbReference type="Gene3D" id="2.40.70.10">
    <property type="entry name" value="Acid Proteases"/>
    <property type="match status" value="1"/>
</dbReference>
<dbReference type="Proteomes" id="UP000410492">
    <property type="component" value="Unassembled WGS sequence"/>
</dbReference>
<feature type="domain" description="Peptidase A2B Ty3 transposon peptidase" evidence="1">
    <location>
        <begin position="64"/>
        <end position="178"/>
    </location>
</feature>
<evidence type="ECO:0000313" key="2">
    <source>
        <dbReference type="EMBL" id="VEN57211.1"/>
    </source>
</evidence>
<proteinExistence type="predicted"/>
<dbReference type="GO" id="GO:0003676">
    <property type="term" value="F:nucleic acid binding"/>
    <property type="evidence" value="ECO:0007669"/>
    <property type="project" value="InterPro"/>
</dbReference>
<protein>
    <recommendedName>
        <fullName evidence="1">Peptidase A2B Ty3 transposon peptidase domain-containing protein</fullName>
    </recommendedName>
</protein>
<dbReference type="EMBL" id="CAACVG010011011">
    <property type="protein sequence ID" value="VEN57211.1"/>
    <property type="molecule type" value="Genomic_DNA"/>
</dbReference>
<dbReference type="SUPFAM" id="SSF50630">
    <property type="entry name" value="Acid proteases"/>
    <property type="match status" value="1"/>
</dbReference>
<accession>A0A653DCE4</accession>
<sequence>MASQIINKETFCKTCGKTGHHRTLCRHRNQICNYCKVKGHIESYCLNKKKQDTQNSQSKQERQKNKSFIKQKNVNAIENSNNTSKFHKEILLNGNYCKAFVDLGSECSLVKSSVADKFNFQIYDLENAITLSGFLGSGTTVTQYIRATTQIDSVVLDIEYYVVEDIEFKFDILIGTNFTENSNIVYYRIDDHLRFDYKTFRGRKIIRMAVRYAVHPDRVPLIPDTGPGC</sequence>
<dbReference type="OrthoDB" id="6725237at2759"/>
<dbReference type="CDD" id="cd00303">
    <property type="entry name" value="retropepsin_like"/>
    <property type="match status" value="1"/>
</dbReference>
<gene>
    <name evidence="2" type="ORF">CALMAC_LOCUS15879</name>
</gene>
<name>A0A653DCE4_CALMS</name>
<organism evidence="2 3">
    <name type="scientific">Callosobruchus maculatus</name>
    <name type="common">Southern cowpea weevil</name>
    <name type="synonym">Pulse bruchid</name>
    <dbReference type="NCBI Taxonomy" id="64391"/>
    <lineage>
        <taxon>Eukaryota</taxon>
        <taxon>Metazoa</taxon>
        <taxon>Ecdysozoa</taxon>
        <taxon>Arthropoda</taxon>
        <taxon>Hexapoda</taxon>
        <taxon>Insecta</taxon>
        <taxon>Pterygota</taxon>
        <taxon>Neoptera</taxon>
        <taxon>Endopterygota</taxon>
        <taxon>Coleoptera</taxon>
        <taxon>Polyphaga</taxon>
        <taxon>Cucujiformia</taxon>
        <taxon>Chrysomeloidea</taxon>
        <taxon>Chrysomelidae</taxon>
        <taxon>Bruchinae</taxon>
        <taxon>Bruchini</taxon>
        <taxon>Callosobruchus</taxon>
    </lineage>
</organism>
<evidence type="ECO:0000259" key="1">
    <source>
        <dbReference type="Pfam" id="PF12384"/>
    </source>
</evidence>
<dbReference type="InterPro" id="IPR021109">
    <property type="entry name" value="Peptidase_aspartic_dom_sf"/>
</dbReference>
<dbReference type="SUPFAM" id="SSF57756">
    <property type="entry name" value="Retrovirus zinc finger-like domains"/>
    <property type="match status" value="1"/>
</dbReference>
<evidence type="ECO:0000313" key="3">
    <source>
        <dbReference type="Proteomes" id="UP000410492"/>
    </source>
</evidence>
<dbReference type="GO" id="GO:0008270">
    <property type="term" value="F:zinc ion binding"/>
    <property type="evidence" value="ECO:0007669"/>
    <property type="project" value="InterPro"/>
</dbReference>
<dbReference type="Gene3D" id="4.10.60.10">
    <property type="entry name" value="Zinc finger, CCHC-type"/>
    <property type="match status" value="1"/>
</dbReference>
<keyword evidence="3" id="KW-1185">Reference proteome</keyword>